<keyword evidence="3" id="KW-1185">Reference proteome</keyword>
<comment type="caution">
    <text evidence="2">The sequence shown here is derived from an EMBL/GenBank/DDBJ whole genome shotgun (WGS) entry which is preliminary data.</text>
</comment>
<feature type="domain" description="FAD-dependent urate hydroxylase HpyO/Asp monooxygenase CreE-like FAD/NAD(P)-binding" evidence="1">
    <location>
        <begin position="9"/>
        <end position="163"/>
    </location>
</feature>
<dbReference type="RefSeq" id="WP_140192427.1">
    <property type="nucleotide sequence ID" value="NZ_CP065915.1"/>
</dbReference>
<dbReference type="Gene3D" id="3.50.50.60">
    <property type="entry name" value="FAD/NAD(P)-binding domain"/>
    <property type="match status" value="1"/>
</dbReference>
<dbReference type="Proteomes" id="UP000314011">
    <property type="component" value="Unassembled WGS sequence"/>
</dbReference>
<dbReference type="SUPFAM" id="SSF51905">
    <property type="entry name" value="FAD/NAD(P)-binding domain"/>
    <property type="match status" value="1"/>
</dbReference>
<dbReference type="AlphaFoldDB" id="A0A5C5GCN0"/>
<dbReference type="OrthoDB" id="6309046at2"/>
<dbReference type="EMBL" id="VFFF01000001">
    <property type="protein sequence ID" value="TNY31747.1"/>
    <property type="molecule type" value="Genomic_DNA"/>
</dbReference>
<dbReference type="InterPro" id="IPR036188">
    <property type="entry name" value="FAD/NAD-bd_sf"/>
</dbReference>
<sequence length="514" mass="54856">MRGEPVRVAIVGCGPKGLYCLDALAEAVRGQQGRVDITLFEPAPTPAAGLVYDPAQPGYLLMNFAARHIDAWPAKSGRPSFLDWAATEAPDRVAPDGFPPRRDVGRYLTDCLALVRRNCPRNVRIKIRPRRVTGIARQGARWSVATAQDSTLFDEVMIATGHQNWQGTAEGGKVFPVRTQLSPERVPAGSPVTVRGFGLTAIDAVLALTVGRGGAFDDTGNGLTYRTSGQEPARIDLRSRTGRPMLAKADLSRVQLPQGFEAATTNLAAAIAALDTLRNIERELLAPICFVVDDLLGRMPGSTRHWLTDWSASLPGHDDIEDLLRNSRDAATGVSTPDIPDLLGLTWRAVYPALVRTVSHGGLDPVAGPDFRSLTTEMERIAFGPPPLNVARLVALSEAGLVTFGRLSDHSMPGIDATLPAASAVDPDGPVSGLLADGTLRRNDFGTIAIDRDGCALGLNGRAEGLSVTGRLTEVDVLGNDTLNRSLHQLNDRWAARVAARAMEPSPAIGAHQT</sequence>
<protein>
    <recommendedName>
        <fullName evidence="1">FAD-dependent urate hydroxylase HpyO/Asp monooxygenase CreE-like FAD/NAD(P)-binding domain-containing protein</fullName>
    </recommendedName>
</protein>
<dbReference type="Pfam" id="PF13454">
    <property type="entry name" value="NAD_binding_9"/>
    <property type="match status" value="1"/>
</dbReference>
<dbReference type="PANTHER" id="PTHR40254">
    <property type="entry name" value="BLR0577 PROTEIN"/>
    <property type="match status" value="1"/>
</dbReference>
<evidence type="ECO:0000313" key="3">
    <source>
        <dbReference type="Proteomes" id="UP000314011"/>
    </source>
</evidence>
<accession>A0A5C5GCN0</accession>
<evidence type="ECO:0000313" key="2">
    <source>
        <dbReference type="EMBL" id="TNY31747.1"/>
    </source>
</evidence>
<dbReference type="InterPro" id="IPR038732">
    <property type="entry name" value="HpyO/CreE_NAD-binding"/>
</dbReference>
<name>A0A5C5GCN0_9RHOB</name>
<proteinExistence type="predicted"/>
<dbReference type="InterPro" id="IPR052189">
    <property type="entry name" value="L-asp_N-monooxygenase_NS-form"/>
</dbReference>
<dbReference type="PANTHER" id="PTHR40254:SF1">
    <property type="entry name" value="BLR0577 PROTEIN"/>
    <property type="match status" value="1"/>
</dbReference>
<reference evidence="2 3" key="1">
    <citation type="submission" date="2019-06" db="EMBL/GenBank/DDBJ databases">
        <title>Genome of new Rhodobacteraceae sp. SM1903.</title>
        <authorList>
            <person name="Ren X."/>
        </authorList>
    </citation>
    <scope>NUCLEOTIDE SEQUENCE [LARGE SCALE GENOMIC DNA]</scope>
    <source>
        <strain evidence="2 3">SM1903</strain>
    </source>
</reference>
<organism evidence="2 3">
    <name type="scientific">Pelagovum pacificum</name>
    <dbReference type="NCBI Taxonomy" id="2588711"/>
    <lineage>
        <taxon>Bacteria</taxon>
        <taxon>Pseudomonadati</taxon>
        <taxon>Pseudomonadota</taxon>
        <taxon>Alphaproteobacteria</taxon>
        <taxon>Rhodobacterales</taxon>
        <taxon>Paracoccaceae</taxon>
        <taxon>Pelagovum</taxon>
    </lineage>
</organism>
<evidence type="ECO:0000259" key="1">
    <source>
        <dbReference type="Pfam" id="PF13454"/>
    </source>
</evidence>
<gene>
    <name evidence="2" type="ORF">FHY64_00130</name>
</gene>